<name>A0A2Y9ANT6_9MICO</name>
<dbReference type="AlphaFoldDB" id="A0A2Y9ANT6"/>
<keyword evidence="3" id="KW-1185">Reference proteome</keyword>
<sequence length="148" mass="16373">MVDDDVLRRLHATGASLGRPPEPVPEADPWDPDDPLDARSPVVVVFPGPPHLRVRLHDDGEDAVHLDTYVTFDVPRRHTVDVVRALLSKDGVYTRAPRGLLGVVSRRLRLEFLDELAVDVPGATYTQAVPWVPTSPLNGWISGLPRRP</sequence>
<dbReference type="RefSeq" id="WP_110853131.1">
    <property type="nucleotide sequence ID" value="NZ_QKLZ01000011.1"/>
</dbReference>
<gene>
    <name evidence="2" type="ORF">SAMN05216184_11132</name>
</gene>
<dbReference type="Proteomes" id="UP000250222">
    <property type="component" value="Unassembled WGS sequence"/>
</dbReference>
<dbReference type="EMBL" id="UETB01000011">
    <property type="protein sequence ID" value="SSA44998.1"/>
    <property type="molecule type" value="Genomic_DNA"/>
</dbReference>
<proteinExistence type="predicted"/>
<evidence type="ECO:0000313" key="2">
    <source>
        <dbReference type="EMBL" id="SSA44998.1"/>
    </source>
</evidence>
<evidence type="ECO:0000256" key="1">
    <source>
        <dbReference type="SAM" id="MobiDB-lite"/>
    </source>
</evidence>
<evidence type="ECO:0000313" key="3">
    <source>
        <dbReference type="Proteomes" id="UP000250222"/>
    </source>
</evidence>
<dbReference type="OrthoDB" id="4826719at2"/>
<accession>A0A2Y9ANT6</accession>
<feature type="region of interest" description="Disordered" evidence="1">
    <location>
        <begin position="12"/>
        <end position="34"/>
    </location>
</feature>
<organism evidence="2 3">
    <name type="scientific">Georgenia satyanarayanai</name>
    <dbReference type="NCBI Taxonomy" id="860221"/>
    <lineage>
        <taxon>Bacteria</taxon>
        <taxon>Bacillati</taxon>
        <taxon>Actinomycetota</taxon>
        <taxon>Actinomycetes</taxon>
        <taxon>Micrococcales</taxon>
        <taxon>Bogoriellaceae</taxon>
        <taxon>Georgenia</taxon>
    </lineage>
</organism>
<protein>
    <submittedName>
        <fullName evidence="2">Uncharacterized protein</fullName>
    </submittedName>
</protein>
<reference evidence="2 3" key="1">
    <citation type="submission" date="2016-10" db="EMBL/GenBank/DDBJ databases">
        <authorList>
            <person name="Cai Z."/>
        </authorList>
    </citation>
    <scope>NUCLEOTIDE SEQUENCE [LARGE SCALE GENOMIC DNA]</scope>
    <source>
        <strain evidence="2 3">CGMCC 1.10826</strain>
    </source>
</reference>